<dbReference type="InParanoid" id="A0A1D6LMU4"/>
<dbReference type="IntAct" id="A0A1D6LMU4">
    <property type="interactions" value="20"/>
</dbReference>
<dbReference type="ExpressionAtlas" id="A0A1D6LMU4">
    <property type="expression patterns" value="baseline and differential"/>
</dbReference>
<proteinExistence type="predicted"/>
<dbReference type="EMBL" id="CM000782">
    <property type="protein sequence ID" value="AQK80891.1"/>
    <property type="molecule type" value="Genomic_DNA"/>
</dbReference>
<accession>A0A1D6LMU4</accession>
<dbReference type="AlphaFoldDB" id="A0A1D6LMU4"/>
<reference evidence="1" key="1">
    <citation type="submission" date="2015-12" db="EMBL/GenBank/DDBJ databases">
        <title>Update maize B73 reference genome by single molecule sequencing technologies.</title>
        <authorList>
            <consortium name="Maize Genome Sequencing Project"/>
            <person name="Ware D."/>
        </authorList>
    </citation>
    <scope>NUCLEOTIDE SEQUENCE</scope>
    <source>
        <tissue evidence="1">Seedling</tissue>
    </source>
</reference>
<organism evidence="1">
    <name type="scientific">Zea mays</name>
    <name type="common">Maize</name>
    <dbReference type="NCBI Taxonomy" id="4577"/>
    <lineage>
        <taxon>Eukaryota</taxon>
        <taxon>Viridiplantae</taxon>
        <taxon>Streptophyta</taxon>
        <taxon>Embryophyta</taxon>
        <taxon>Tracheophyta</taxon>
        <taxon>Spermatophyta</taxon>
        <taxon>Magnoliopsida</taxon>
        <taxon>Liliopsida</taxon>
        <taxon>Poales</taxon>
        <taxon>Poaceae</taxon>
        <taxon>PACMAD clade</taxon>
        <taxon>Panicoideae</taxon>
        <taxon>Andropogonodae</taxon>
        <taxon>Andropogoneae</taxon>
        <taxon>Tripsacinae</taxon>
        <taxon>Zea</taxon>
    </lineage>
</organism>
<sequence>MVLWMPAPLLDAPARFHGRRCPSHLLGDRPRPCPSHSFPFGPIAASTQPLLWHMVLIQPLSTGVCTISLVLDEMTMRSFVLCVAPPATPSTPAQAYGVSTFRFIVVHMCDSW</sequence>
<evidence type="ECO:0000313" key="1">
    <source>
        <dbReference type="EMBL" id="AQK80891.1"/>
    </source>
</evidence>
<protein>
    <submittedName>
        <fullName evidence="1">Uncharacterized protein</fullName>
    </submittedName>
</protein>
<dbReference type="PaxDb" id="4577-GRMZM5G813768_P01"/>
<name>A0A1D6LMU4_MAIZE</name>
<gene>
    <name evidence="1" type="ORF">ZEAMMB73_Zm00001d036389</name>
</gene>